<dbReference type="PANTHER" id="PTHR43581">
    <property type="entry name" value="ATP/GTP PHOSPHATASE"/>
    <property type="match status" value="1"/>
</dbReference>
<dbReference type="AlphaFoldDB" id="A0A5D4GZB5"/>
<evidence type="ECO:0000313" key="4">
    <source>
        <dbReference type="Proteomes" id="UP000323258"/>
    </source>
</evidence>
<sequence length="704" mass="77120">MKLSNISIRNLKGIREGGFNPTTFACLVGENNAGKSTVLQAVTYALNRPSQLPDQLYYDAQLPILVELGFTGITAADIARLAEEHRARIEPLVIDGSFTLKVSYRIGEKVEIKTARLVPNEPRYQQETINAVFAGKTGAAVRAALIESYPEFAQEVPDGAMNQGQAKAFLSAKLGELPPEAFALADAPLPTGISSSITAFLPEVIYIPAVKNLSDDLKTTQSTSFGRLLGLLLDDMTPDLAAINQSLQELDGMLNRIVVEGDVVDGRHEKVKELENTVEEFLSENFPLVKVELSIPRPELRTILNAAQIYVNDGSKDLIDNKGDGIKRSLTFALLQTFVLHLAARNQVAAEQEQEVAPRPLLFLFEEPELYLHPKSQRVLFGTLARIAETHQVIVTTHSPLFFAPGVTASFVRVAKRAADPKPVGVLYPVDLTLDQASAEAFRLARFENADAAFFSRRVVLFEGESDDAYCRHIAKTLNANWDFDAKNIAMVRVSGKGNFAKYRRFFESFGIEVKIVADLDALFEGYQHLGVPAEVSPIRAETIAGIDARIEALGIRAEPATRQIKDQLGKESWRQRYSAAKDAVGKLSHGEALNEDIVKALDDLFVWEKDIARVKACREDIDARNCLVPVLDAMRASGISVLSKGAIEDYYPADTPGTSKPDRALSACSLVAGAQIARGLSASLAPDREPELCEIFAEIFLEP</sequence>
<evidence type="ECO:0000259" key="2">
    <source>
        <dbReference type="Pfam" id="PF20469"/>
    </source>
</evidence>
<reference evidence="3 4" key="2">
    <citation type="submission" date="2019-09" db="EMBL/GenBank/DDBJ databases">
        <title>Mesorhizobium sp. MaA-C15 isolated from Microcystis aeruginosa.</title>
        <authorList>
            <person name="Jeong S.E."/>
            <person name="Jin H.M."/>
            <person name="Jeon C.O."/>
        </authorList>
    </citation>
    <scope>NUCLEOTIDE SEQUENCE [LARGE SCALE GENOMIC DNA]</scope>
    <source>
        <strain evidence="3 4">MaA-C15</strain>
    </source>
</reference>
<comment type="caution">
    <text evidence="3">The sequence shown here is derived from an EMBL/GenBank/DDBJ whole genome shotgun (WGS) entry which is preliminary data.</text>
</comment>
<dbReference type="Gene3D" id="3.40.50.300">
    <property type="entry name" value="P-loop containing nucleotide triphosphate hydrolases"/>
    <property type="match status" value="2"/>
</dbReference>
<keyword evidence="4" id="KW-1185">Reference proteome</keyword>
<feature type="domain" description="Endonuclease GajA/Old nuclease/RecF-like AAA" evidence="1">
    <location>
        <begin position="1"/>
        <end position="401"/>
    </location>
</feature>
<dbReference type="CDD" id="cd01026">
    <property type="entry name" value="TOPRIM_OLD"/>
    <property type="match status" value="1"/>
</dbReference>
<name>A0A5D4GZB5_9HYPH</name>
<dbReference type="SUPFAM" id="SSF52540">
    <property type="entry name" value="P-loop containing nucleoside triphosphate hydrolases"/>
    <property type="match status" value="1"/>
</dbReference>
<feature type="domain" description="OLD protein-like TOPRIM" evidence="2">
    <location>
        <begin position="454"/>
        <end position="521"/>
    </location>
</feature>
<dbReference type="Pfam" id="PF20469">
    <property type="entry name" value="OLD-like_TOPRIM"/>
    <property type="match status" value="1"/>
</dbReference>
<protein>
    <submittedName>
        <fullName evidence="3">AAA family ATPase</fullName>
    </submittedName>
</protein>
<dbReference type="InterPro" id="IPR041685">
    <property type="entry name" value="AAA_GajA/Old/RecF-like"/>
</dbReference>
<dbReference type="InterPro" id="IPR051396">
    <property type="entry name" value="Bact_Antivir_Def_Nuclease"/>
</dbReference>
<dbReference type="EMBL" id="VSZS01000059">
    <property type="protein sequence ID" value="TYR33524.1"/>
    <property type="molecule type" value="Genomic_DNA"/>
</dbReference>
<dbReference type="OrthoDB" id="9789856at2"/>
<dbReference type="RefSeq" id="WP_148914198.1">
    <property type="nucleotide sequence ID" value="NZ_VSZS01000059.1"/>
</dbReference>
<dbReference type="InterPro" id="IPR034139">
    <property type="entry name" value="TOPRIM_OLD"/>
</dbReference>
<gene>
    <name evidence="3" type="ORF">FY036_08090</name>
</gene>
<evidence type="ECO:0000259" key="1">
    <source>
        <dbReference type="Pfam" id="PF13175"/>
    </source>
</evidence>
<evidence type="ECO:0000313" key="3">
    <source>
        <dbReference type="EMBL" id="TYR33524.1"/>
    </source>
</evidence>
<accession>A0A5D4GZB5</accession>
<dbReference type="PANTHER" id="PTHR43581:SF4">
    <property type="entry name" value="ATP_GTP PHOSPHATASE"/>
    <property type="match status" value="1"/>
</dbReference>
<dbReference type="Pfam" id="PF13175">
    <property type="entry name" value="AAA_15"/>
    <property type="match status" value="1"/>
</dbReference>
<reference evidence="3 4" key="1">
    <citation type="submission" date="2019-08" db="EMBL/GenBank/DDBJ databases">
        <authorList>
            <person name="Seo Y.L."/>
        </authorList>
    </citation>
    <scope>NUCLEOTIDE SEQUENCE [LARGE SCALE GENOMIC DNA]</scope>
    <source>
        <strain evidence="3 4">MaA-C15</strain>
    </source>
</reference>
<organism evidence="3 4">
    <name type="scientific">Neoaquamicrobium microcysteis</name>
    <dbReference type="NCBI Taxonomy" id="2682781"/>
    <lineage>
        <taxon>Bacteria</taxon>
        <taxon>Pseudomonadati</taxon>
        <taxon>Pseudomonadota</taxon>
        <taxon>Alphaproteobacteria</taxon>
        <taxon>Hyphomicrobiales</taxon>
        <taxon>Phyllobacteriaceae</taxon>
        <taxon>Neoaquamicrobium</taxon>
    </lineage>
</organism>
<proteinExistence type="predicted"/>
<dbReference type="InterPro" id="IPR027417">
    <property type="entry name" value="P-loop_NTPase"/>
</dbReference>
<dbReference type="Proteomes" id="UP000323258">
    <property type="component" value="Unassembled WGS sequence"/>
</dbReference>